<dbReference type="Pfam" id="PF10327">
    <property type="entry name" value="7TM_GPCR_Sri"/>
    <property type="match status" value="1"/>
</dbReference>
<keyword evidence="3" id="KW-1185">Reference proteome</keyword>
<organism evidence="3">
    <name type="scientific">Caenorhabditis brenneri</name>
    <name type="common">Nematode worm</name>
    <dbReference type="NCBI Taxonomy" id="135651"/>
    <lineage>
        <taxon>Eukaryota</taxon>
        <taxon>Metazoa</taxon>
        <taxon>Ecdysozoa</taxon>
        <taxon>Nematoda</taxon>
        <taxon>Chromadorea</taxon>
        <taxon>Rhabditida</taxon>
        <taxon>Rhabditina</taxon>
        <taxon>Rhabditomorpha</taxon>
        <taxon>Rhabditoidea</taxon>
        <taxon>Rhabditidae</taxon>
        <taxon>Peloderinae</taxon>
        <taxon>Caenorhabditis</taxon>
    </lineage>
</organism>
<evidence type="ECO:0000313" key="2">
    <source>
        <dbReference type="EMBL" id="EGT33256.1"/>
    </source>
</evidence>
<keyword evidence="1" id="KW-0472">Membrane</keyword>
<evidence type="ECO:0000256" key="1">
    <source>
        <dbReference type="SAM" id="Phobius"/>
    </source>
</evidence>
<feature type="transmembrane region" description="Helical" evidence="1">
    <location>
        <begin position="68"/>
        <end position="89"/>
    </location>
</feature>
<evidence type="ECO:0000313" key="3">
    <source>
        <dbReference type="Proteomes" id="UP000008068"/>
    </source>
</evidence>
<dbReference type="InParanoid" id="G0NLB9"/>
<dbReference type="PANTHER" id="PTHR45830">
    <property type="entry name" value="SERPENTINE RECEPTOR, CLASS I"/>
    <property type="match status" value="1"/>
</dbReference>
<sequence>MQPIPLYPIFAGYTVGILASWLDISTHYSMILFMFFAVISLECLVICFERKHQSLAVILNVHVLPKTVVYGADIFCVICPFVLCFWFDLEHLTEQEQWDHIKKNHPDYVDSFRSIKHFDIYIRTLSMVICMICTLLGGFILFFLFLFYIIDLFRIMYLLKPRISNLNYDKHADAIKSLVVEEKAVVPRSARAVSSIMF</sequence>
<gene>
    <name evidence="2" type="ORF">CAEBREN_00119</name>
</gene>
<dbReference type="OrthoDB" id="5869954at2759"/>
<dbReference type="EMBL" id="GL379904">
    <property type="protein sequence ID" value="EGT33256.1"/>
    <property type="molecule type" value="Genomic_DNA"/>
</dbReference>
<proteinExistence type="predicted"/>
<dbReference type="HOGENOM" id="CLU_1379211_0_0_1"/>
<feature type="transmembrane region" description="Helical" evidence="1">
    <location>
        <begin position="28"/>
        <end position="48"/>
    </location>
</feature>
<keyword evidence="1" id="KW-1133">Transmembrane helix</keyword>
<accession>G0NLB9</accession>
<dbReference type="eggNOG" id="ENOG502TJM3">
    <property type="taxonomic scope" value="Eukaryota"/>
</dbReference>
<dbReference type="OMA" id="WFNISTH"/>
<name>G0NLB9_CAEBE</name>
<protein>
    <submittedName>
        <fullName evidence="2">Uncharacterized protein</fullName>
    </submittedName>
</protein>
<feature type="transmembrane region" description="Helical" evidence="1">
    <location>
        <begin position="120"/>
        <end position="150"/>
    </location>
</feature>
<reference evidence="3" key="1">
    <citation type="submission" date="2011-07" db="EMBL/GenBank/DDBJ databases">
        <authorList>
            <consortium name="Caenorhabditis brenneri Sequencing and Analysis Consortium"/>
            <person name="Wilson R.K."/>
        </authorList>
    </citation>
    <scope>NUCLEOTIDE SEQUENCE [LARGE SCALE GENOMIC DNA]</scope>
    <source>
        <strain evidence="3">PB2801</strain>
    </source>
</reference>
<dbReference type="InterPro" id="IPR019429">
    <property type="entry name" value="7TM_GPCR_serpentine_rcpt_Sri"/>
</dbReference>
<dbReference type="AlphaFoldDB" id="G0NLB9"/>
<keyword evidence="1" id="KW-0812">Transmembrane</keyword>
<dbReference type="Proteomes" id="UP000008068">
    <property type="component" value="Unassembled WGS sequence"/>
</dbReference>
<dbReference type="PANTHER" id="PTHR45830:SF3">
    <property type="entry name" value="G PROTEIN-COUPLED RECEPTOR-RELATED"/>
    <property type="match status" value="1"/>
</dbReference>